<dbReference type="FunFam" id="2.40.50.90:FF:000005">
    <property type="entry name" value="Staphylococcal nuclease domain-containing protein"/>
    <property type="match status" value="1"/>
</dbReference>
<dbReference type="FunFam" id="2.40.50.90:FF:000001">
    <property type="entry name" value="Staphylococcal nuclease domain-containing protein"/>
    <property type="match status" value="1"/>
</dbReference>
<dbReference type="PANTHER" id="PTHR12302">
    <property type="entry name" value="EBNA2 BINDING PROTEIN P100"/>
    <property type="match status" value="1"/>
</dbReference>
<dbReference type="Proteomes" id="UP000472265">
    <property type="component" value="Chromosome 14"/>
</dbReference>
<dbReference type="Gene3D" id="2.30.30.140">
    <property type="match status" value="1"/>
</dbReference>
<evidence type="ECO:0000313" key="6">
    <source>
        <dbReference type="Ensembl" id="ENSSAUP00010069683.1"/>
    </source>
</evidence>
<evidence type="ECO:0000313" key="7">
    <source>
        <dbReference type="Proteomes" id="UP000472265"/>
    </source>
</evidence>
<dbReference type="GeneTree" id="ENSGT00510000047270"/>
<dbReference type="InterPro" id="IPR002999">
    <property type="entry name" value="Tudor"/>
</dbReference>
<keyword evidence="7" id="KW-1185">Reference proteome</keyword>
<dbReference type="InterPro" id="IPR035437">
    <property type="entry name" value="SNase_OB-fold_sf"/>
</dbReference>
<dbReference type="FunFam" id="2.40.50.90:FF:000003">
    <property type="entry name" value="Staphylococcal nuclease domain-containing protein"/>
    <property type="match status" value="1"/>
</dbReference>
<feature type="domain" description="TNase-like" evidence="5">
    <location>
        <begin position="317"/>
        <end position="472"/>
    </location>
</feature>
<feature type="domain" description="TNase-like" evidence="5">
    <location>
        <begin position="1"/>
        <end position="142"/>
    </location>
</feature>
<evidence type="ECO:0000256" key="3">
    <source>
        <dbReference type="ARBA" id="ARBA00022737"/>
    </source>
</evidence>
<dbReference type="Gene3D" id="2.40.50.90">
    <property type="match status" value="6"/>
</dbReference>
<dbReference type="PIRSF" id="PIRSF017179">
    <property type="entry name" value="RISC-Tudor-SN"/>
    <property type="match status" value="1"/>
</dbReference>
<protein>
    <recommendedName>
        <fullName evidence="4">Staphylococcal nuclease domain-containing protein</fullName>
        <ecNumber evidence="4">3.1.31.1</ecNumber>
    </recommendedName>
</protein>
<feature type="domain" description="TNase-like" evidence="5">
    <location>
        <begin position="169"/>
        <end position="304"/>
    </location>
</feature>
<dbReference type="PANTHER" id="PTHR12302:SF2">
    <property type="entry name" value="STAPHYLOCOCCAL NUCLEASE DOMAIN-CONTAINING PROTEIN 1"/>
    <property type="match status" value="1"/>
</dbReference>
<dbReference type="Pfam" id="PF00567">
    <property type="entry name" value="TUDOR"/>
    <property type="match status" value="1"/>
</dbReference>
<dbReference type="EC" id="3.1.31.1" evidence="4"/>
<evidence type="ECO:0000259" key="5">
    <source>
        <dbReference type="PROSITE" id="PS50830"/>
    </source>
</evidence>
<dbReference type="Ensembl" id="ENSSAUT00010072942.1">
    <property type="protein sequence ID" value="ENSSAUP00010069683.1"/>
    <property type="gene ID" value="ENSSAUG00010027589.1"/>
</dbReference>
<comment type="function">
    <text evidence="4">Endonuclease that mediates miRNA decay of both protein-free and AGO2-loaded miRNAs.</text>
</comment>
<keyword evidence="3" id="KW-0677">Repeat</keyword>
<dbReference type="FunFam" id="2.40.50.90:FF:000002">
    <property type="entry name" value="Staphylococcal nuclease domain-containing protein"/>
    <property type="match status" value="1"/>
</dbReference>
<evidence type="ECO:0000256" key="4">
    <source>
        <dbReference type="PIRNR" id="PIRNR017179"/>
    </source>
</evidence>
<dbReference type="SUPFAM" id="SSF50199">
    <property type="entry name" value="Staphylococcal nuclease"/>
    <property type="match status" value="5"/>
</dbReference>
<organism evidence="6 7">
    <name type="scientific">Sparus aurata</name>
    <name type="common">Gilthead sea bream</name>
    <dbReference type="NCBI Taxonomy" id="8175"/>
    <lineage>
        <taxon>Eukaryota</taxon>
        <taxon>Metazoa</taxon>
        <taxon>Chordata</taxon>
        <taxon>Craniata</taxon>
        <taxon>Vertebrata</taxon>
        <taxon>Euteleostomi</taxon>
        <taxon>Actinopterygii</taxon>
        <taxon>Neopterygii</taxon>
        <taxon>Teleostei</taxon>
        <taxon>Neoteleostei</taxon>
        <taxon>Acanthomorphata</taxon>
        <taxon>Eupercaria</taxon>
        <taxon>Spariformes</taxon>
        <taxon>Sparidae</taxon>
        <taxon>Sparus</taxon>
    </lineage>
</organism>
<dbReference type="InterPro" id="IPR016685">
    <property type="entry name" value="Silence_cplx_Nase-comp_TudorSN"/>
</dbReference>
<dbReference type="GO" id="GO:0004521">
    <property type="term" value="F:RNA endonuclease activity"/>
    <property type="evidence" value="ECO:0007669"/>
    <property type="project" value="UniProtKB-UniRule"/>
</dbReference>
<dbReference type="SMART" id="SM00318">
    <property type="entry name" value="SNc"/>
    <property type="match status" value="4"/>
</dbReference>
<gene>
    <name evidence="6" type="primary">SND1</name>
    <name evidence="6" type="synonym">snd1</name>
</gene>
<dbReference type="CDD" id="cd00175">
    <property type="entry name" value="SNc"/>
    <property type="match status" value="4"/>
</dbReference>
<accession>A0A671Z3T9</accession>
<comment type="catalytic activity">
    <reaction evidence="4">
        <text>Endonucleolytic cleavage to nucleoside 3'-phosphates and 3'-phosphooligonucleotide end-products.</text>
        <dbReference type="EC" id="3.1.31.1"/>
    </reaction>
</comment>
<dbReference type="Pfam" id="PF00565">
    <property type="entry name" value="SNase"/>
    <property type="match status" value="4"/>
</dbReference>
<comment type="subcellular location">
    <subcellularLocation>
        <location evidence="1 4">Cytoplasm</location>
    </subcellularLocation>
</comment>
<feature type="domain" description="TNase-like" evidence="5">
    <location>
        <begin position="501"/>
        <end position="636"/>
    </location>
</feature>
<reference evidence="6" key="3">
    <citation type="submission" date="2025-09" db="UniProtKB">
        <authorList>
            <consortium name="Ensembl"/>
        </authorList>
    </citation>
    <scope>IDENTIFICATION</scope>
</reference>
<reference evidence="6" key="2">
    <citation type="submission" date="2025-08" db="UniProtKB">
        <authorList>
            <consortium name="Ensembl"/>
        </authorList>
    </citation>
    <scope>IDENTIFICATION</scope>
</reference>
<dbReference type="GO" id="GO:0005634">
    <property type="term" value="C:nucleus"/>
    <property type="evidence" value="ECO:0007669"/>
    <property type="project" value="TreeGrafter"/>
</dbReference>
<dbReference type="GO" id="GO:0031047">
    <property type="term" value="P:regulatory ncRNA-mediated gene silencing"/>
    <property type="evidence" value="ECO:0007669"/>
    <property type="project" value="UniProtKB-UniRule"/>
</dbReference>
<dbReference type="GO" id="GO:0006402">
    <property type="term" value="P:mRNA catabolic process"/>
    <property type="evidence" value="ECO:0007669"/>
    <property type="project" value="UniProtKB-UniRule"/>
</dbReference>
<dbReference type="FunFam" id="2.40.50.90:FF:000004">
    <property type="entry name" value="Staphylococcal nuclease domain-containing protein"/>
    <property type="match status" value="1"/>
</dbReference>
<dbReference type="GO" id="GO:0031332">
    <property type="term" value="C:RNAi effector complex"/>
    <property type="evidence" value="ECO:0007669"/>
    <property type="project" value="InterPro"/>
</dbReference>
<keyword evidence="2 4" id="KW-0963">Cytoplasm</keyword>
<dbReference type="AlphaFoldDB" id="A0A671Z3T9"/>
<reference evidence="6" key="1">
    <citation type="submission" date="2021-04" db="EMBL/GenBank/DDBJ databases">
        <authorList>
            <consortium name="Wellcome Sanger Institute Data Sharing"/>
        </authorList>
    </citation>
    <scope>NUCLEOTIDE SEQUENCE [LARGE SCALE GENOMIC DNA]</scope>
</reference>
<proteinExistence type="predicted"/>
<sequence>MVLSGCAIIVRGQPRGGPPPERQINLSNIRAGAMARRAAQGQPDTKDTPDEPWAFQAREFLRKKLIGKEVCFTVEIKTALGREYGMVYLGKDTTGENIADSLVNEGLATVRREGIRGNNPDQARLCELEDQAKASKKGMWSEGGGTHTIRDMKYTIENPRNFVDSLHQKPINAIIEHVRDGSVVRALLLPDHYLVTVMLSGVKCPTFKREADGTESPEPFAAEAKFFTESRLLQRDVQIILESCPNQIILGTILHPNGNITELLLKEGFARCVDWSMAVYTQGAEKLRAAERSAKERKVRIWKDYVAPTANLDQKDRQFVAKVMQVVNADAMVVKLNSGEYKTIHLSSIRPPRIEGEKNKDKDKRFRPLYDIPYMFEAREFLRKKLIGKKVNVTVDYIRAATGPGESTPAFSERTCATVTIGGINIAEALVSKGLATVIRYRQDDDQRSSHYDELLAAEARAIKNGKGLHSKKEVPIHRVADISGETQKAKQFLPFLQRAGRSEAVVEYVFSGSRLKLYMPKETCLITFLLAGIECPRSSRNMPGGMQVAEPFSDEAMLFTKELVLQREVEVEVESMDKAGNFIGWLHIEGLNLSVALVENALSKVHFTAERSAYYKTLVSAEEGCRQRKEKVWANYEEKPVEEVVHVTEEKERVANYRAVYVTEICDTLHFYTQDVETGGQLESLMETMRAEIASQPPVEGSYAPRRGDYCIAKFADGECNILIIPITFFPSLSFLPHYLLNLVLSSISPSITAPFPVFLLTPSLSLPYQPVPLQEDARADVVDCIVKDIQNTQCLLNVEYQGPTCPLVTIQFGDTKDDVGLGLVKEGLVMVDVRKEKHLQKMVTEYLNSQESAKSARLNIWRYGDFRADDADEFGYRR</sequence>
<dbReference type="GO" id="GO:1990599">
    <property type="term" value="F:3' overhang single-stranded DNA endodeoxyribonuclease activity"/>
    <property type="evidence" value="ECO:0007669"/>
    <property type="project" value="UniProtKB-EC"/>
</dbReference>
<dbReference type="InterPro" id="IPR016071">
    <property type="entry name" value="Staphylococal_nuclease_OB-fold"/>
</dbReference>
<dbReference type="GO" id="GO:0005829">
    <property type="term" value="C:cytosol"/>
    <property type="evidence" value="ECO:0007669"/>
    <property type="project" value="UniProtKB-UniRule"/>
</dbReference>
<name>A0A671Z3T9_SPAAU</name>
<evidence type="ECO:0000256" key="2">
    <source>
        <dbReference type="ARBA" id="ARBA00022490"/>
    </source>
</evidence>
<dbReference type="PROSITE" id="PS50830">
    <property type="entry name" value="TNASE_3"/>
    <property type="match status" value="4"/>
</dbReference>
<dbReference type="GO" id="GO:0003723">
    <property type="term" value="F:RNA binding"/>
    <property type="evidence" value="ECO:0007669"/>
    <property type="project" value="UniProtKB-UniRule"/>
</dbReference>
<evidence type="ECO:0000256" key="1">
    <source>
        <dbReference type="ARBA" id="ARBA00004496"/>
    </source>
</evidence>